<dbReference type="RefSeq" id="WP_047809147.1">
    <property type="nucleotide sequence ID" value="NZ_LDZY01000004.1"/>
</dbReference>
<keyword evidence="2" id="KW-1185">Reference proteome</keyword>
<dbReference type="EMBL" id="LDZY01000004">
    <property type="protein sequence ID" value="KLU66580.1"/>
    <property type="molecule type" value="Genomic_DNA"/>
</dbReference>
<evidence type="ECO:0000313" key="2">
    <source>
        <dbReference type="Proteomes" id="UP000036356"/>
    </source>
</evidence>
<gene>
    <name evidence="1" type="ORF">DEAC_c12460</name>
</gene>
<evidence type="ECO:0000313" key="1">
    <source>
        <dbReference type="EMBL" id="KLU66580.1"/>
    </source>
</evidence>
<organism evidence="1 2">
    <name type="scientific">Desulfosporosinus acididurans</name>
    <dbReference type="NCBI Taxonomy" id="476652"/>
    <lineage>
        <taxon>Bacteria</taxon>
        <taxon>Bacillati</taxon>
        <taxon>Bacillota</taxon>
        <taxon>Clostridia</taxon>
        <taxon>Eubacteriales</taxon>
        <taxon>Desulfitobacteriaceae</taxon>
        <taxon>Desulfosporosinus</taxon>
    </lineage>
</organism>
<sequence>MKQRISTDQIQQLTAQQRDKLKEWWMPSFGDLFVFEDYCDENLFDTEDEININFFNAKIKPFSLPLLSVGQCLSLLAPYNPKLSFESNGLWHLEIQVKNDQKIYMEKDPIDVLFQAVKLVIS</sequence>
<reference evidence="1 2" key="1">
    <citation type="submission" date="2015-06" db="EMBL/GenBank/DDBJ databases">
        <title>Draft genome of the moderately acidophilic sulfate reducer Candidatus Desulfosporosinus acididurans strain M1.</title>
        <authorList>
            <person name="Poehlein A."/>
            <person name="Petzsch P."/>
            <person name="Johnson B.D."/>
            <person name="Schloemann M."/>
            <person name="Daniel R."/>
            <person name="Muehling M."/>
        </authorList>
    </citation>
    <scope>NUCLEOTIDE SEQUENCE [LARGE SCALE GENOMIC DNA]</scope>
    <source>
        <strain evidence="1 2">M1</strain>
    </source>
</reference>
<name>A0A0J1FSY5_9FIRM</name>
<proteinExistence type="predicted"/>
<dbReference type="Proteomes" id="UP000036356">
    <property type="component" value="Unassembled WGS sequence"/>
</dbReference>
<comment type="caution">
    <text evidence="1">The sequence shown here is derived from an EMBL/GenBank/DDBJ whole genome shotgun (WGS) entry which is preliminary data.</text>
</comment>
<accession>A0A0J1FSY5</accession>
<protein>
    <recommendedName>
        <fullName evidence="3">Phage ABA sandwich domain-containing protein</fullName>
    </recommendedName>
</protein>
<evidence type="ECO:0008006" key="3">
    <source>
        <dbReference type="Google" id="ProtNLM"/>
    </source>
</evidence>
<dbReference type="PATRIC" id="fig|476652.3.peg.1281"/>
<dbReference type="AlphaFoldDB" id="A0A0J1FSY5"/>